<evidence type="ECO:0000313" key="3">
    <source>
        <dbReference type="Proteomes" id="UP000287908"/>
    </source>
</evidence>
<gene>
    <name evidence="2" type="ORF">CWI81_10290</name>
</gene>
<comment type="caution">
    <text evidence="2">The sequence shown here is derived from an EMBL/GenBank/DDBJ whole genome shotgun (WGS) entry which is preliminary data.</text>
</comment>
<name>A0A432ZBL0_9GAMM</name>
<sequence length="153" mass="17453">MLKKLQQLMQQSLTPQQQPSLKPIDNLSAEQGLSLILMTEIALADGDFSADEERHLLDELSNDYQLTEPQAQAALKQAVAEVKEAASLQHFTYPLKDLDYQVKVDLLENLWRLAYADSKLDPHEESMLRKLSDLLYISHADYIKTKLKVTENL</sequence>
<dbReference type="InterPro" id="IPR007791">
    <property type="entry name" value="DjlA_N"/>
</dbReference>
<dbReference type="AlphaFoldDB" id="A0A432ZBL0"/>
<dbReference type="InterPro" id="IPR029024">
    <property type="entry name" value="TerB-like"/>
</dbReference>
<evidence type="ECO:0000259" key="1">
    <source>
        <dbReference type="Pfam" id="PF05099"/>
    </source>
</evidence>
<reference evidence="2 3" key="1">
    <citation type="journal article" date="2011" name="Front. Microbiol.">
        <title>Genomic signatures of strain selection and enhancement in Bacillus atrophaeus var. globigii, a historical biowarfare simulant.</title>
        <authorList>
            <person name="Gibbons H.S."/>
            <person name="Broomall S.M."/>
            <person name="McNew L.A."/>
            <person name="Daligault H."/>
            <person name="Chapman C."/>
            <person name="Bruce D."/>
            <person name="Karavis M."/>
            <person name="Krepps M."/>
            <person name="McGregor P.A."/>
            <person name="Hong C."/>
            <person name="Park K.H."/>
            <person name="Akmal A."/>
            <person name="Feldman A."/>
            <person name="Lin J.S."/>
            <person name="Chang W.E."/>
            <person name="Higgs B.W."/>
            <person name="Demirev P."/>
            <person name="Lindquist J."/>
            <person name="Liem A."/>
            <person name="Fochler E."/>
            <person name="Read T.D."/>
            <person name="Tapia R."/>
            <person name="Johnson S."/>
            <person name="Bishop-Lilly K.A."/>
            <person name="Detter C."/>
            <person name="Han C."/>
            <person name="Sozhamannan S."/>
            <person name="Rosenzweig C.N."/>
            <person name="Skowronski E.W."/>
        </authorList>
    </citation>
    <scope>NUCLEOTIDE SEQUENCE [LARGE SCALE GENOMIC DNA]</scope>
    <source>
        <strain evidence="2 3">CL-SP19</strain>
    </source>
</reference>
<dbReference type="EMBL" id="PIQF01000003">
    <property type="protein sequence ID" value="RUO75353.1"/>
    <property type="molecule type" value="Genomic_DNA"/>
</dbReference>
<dbReference type="Proteomes" id="UP000287908">
    <property type="component" value="Unassembled WGS sequence"/>
</dbReference>
<dbReference type="SUPFAM" id="SSF158682">
    <property type="entry name" value="TerB-like"/>
    <property type="match status" value="1"/>
</dbReference>
<dbReference type="RefSeq" id="WP_126785226.1">
    <property type="nucleotide sequence ID" value="NZ_PIQF01000003.1"/>
</dbReference>
<keyword evidence="3" id="KW-1185">Reference proteome</keyword>
<protein>
    <submittedName>
        <fullName evidence="2">TerB family tellurite resistance protein</fullName>
    </submittedName>
</protein>
<dbReference type="CDD" id="cd07313">
    <property type="entry name" value="terB_like_2"/>
    <property type="match status" value="1"/>
</dbReference>
<dbReference type="Gene3D" id="1.10.3680.10">
    <property type="entry name" value="TerB-like"/>
    <property type="match status" value="1"/>
</dbReference>
<dbReference type="OrthoDB" id="5294347at2"/>
<organism evidence="2 3">
    <name type="scientific">Idiomarina seosinensis</name>
    <dbReference type="NCBI Taxonomy" id="281739"/>
    <lineage>
        <taxon>Bacteria</taxon>
        <taxon>Pseudomonadati</taxon>
        <taxon>Pseudomonadota</taxon>
        <taxon>Gammaproteobacteria</taxon>
        <taxon>Alteromonadales</taxon>
        <taxon>Idiomarinaceae</taxon>
        <taxon>Idiomarina</taxon>
    </lineage>
</organism>
<dbReference type="Pfam" id="PF05099">
    <property type="entry name" value="TerB"/>
    <property type="match status" value="1"/>
</dbReference>
<evidence type="ECO:0000313" key="2">
    <source>
        <dbReference type="EMBL" id="RUO75353.1"/>
    </source>
</evidence>
<accession>A0A432ZBL0</accession>
<feature type="domain" description="Co-chaperone DjlA N-terminal" evidence="1">
    <location>
        <begin position="36"/>
        <end position="146"/>
    </location>
</feature>
<proteinExistence type="predicted"/>